<accession>A0ABX8H4T1</accession>
<name>A0ABX8H4T1_9BACT</name>
<dbReference type="Pfam" id="PF00294">
    <property type="entry name" value="PfkB"/>
    <property type="match status" value="1"/>
</dbReference>
<dbReference type="InterPro" id="IPR052700">
    <property type="entry name" value="Carb_kinase_PfkB-like"/>
</dbReference>
<dbReference type="Gene3D" id="3.40.1190.20">
    <property type="match status" value="1"/>
</dbReference>
<protein>
    <submittedName>
        <fullName evidence="5">Sugar kinase</fullName>
    </submittedName>
</protein>
<dbReference type="GO" id="GO:0016301">
    <property type="term" value="F:kinase activity"/>
    <property type="evidence" value="ECO:0007669"/>
    <property type="project" value="UniProtKB-KW"/>
</dbReference>
<dbReference type="InterPro" id="IPR029056">
    <property type="entry name" value="Ribokinase-like"/>
</dbReference>
<evidence type="ECO:0000256" key="3">
    <source>
        <dbReference type="ARBA" id="ARBA00022777"/>
    </source>
</evidence>
<dbReference type="SUPFAM" id="SSF53613">
    <property type="entry name" value="Ribokinase-like"/>
    <property type="match status" value="1"/>
</dbReference>
<dbReference type="EMBL" id="CP076130">
    <property type="protein sequence ID" value="QWG10758.1"/>
    <property type="molecule type" value="Genomic_DNA"/>
</dbReference>
<evidence type="ECO:0000256" key="1">
    <source>
        <dbReference type="ARBA" id="ARBA00010688"/>
    </source>
</evidence>
<sequence length="336" mass="36723">MNDKVVCFGELMMRLSTSNFQKIQQSQSFAVNYGGAEANVAVSLAQFGENVAFATRLPQNELGDTAIMQLKSNNVDTSFITRGGKRLGMYLLEVGTMHRGTKVIYDRDDSGFATLAPGMINWKEVFKNATWFHWSGISPAVSEASAEVTLEAVKAAKEAGVMVSCDLNYRGKLWKYGKTPIDVMPQLMEYTDMVLGGKSDAALMLGVKFQEGDSFDSAPKRIKEQYPHLKLVATSLRESFSASHNRLTGVLFNGENEYRSVAFDMPNMVDRVGGGDAFMAGLIYGFLNFDLDYQQTIEFAAAASCIKHTIPGDANLSSVEEVKSIMTGADAGLVAR</sequence>
<evidence type="ECO:0000256" key="2">
    <source>
        <dbReference type="ARBA" id="ARBA00022679"/>
    </source>
</evidence>
<proteinExistence type="inferred from homology"/>
<dbReference type="Proteomes" id="UP000682802">
    <property type="component" value="Plasmid p1"/>
</dbReference>
<dbReference type="PANTHER" id="PTHR43320:SF2">
    <property type="entry name" value="2-DEHYDRO-3-DEOXYGLUCONOKINASE_2-DEHYDRO-3-DEOXYGALACTONOKINASE"/>
    <property type="match status" value="1"/>
</dbReference>
<dbReference type="CDD" id="cd01166">
    <property type="entry name" value="KdgK"/>
    <property type="match status" value="1"/>
</dbReference>
<organism evidence="5 6">
    <name type="scientific">Flammeovirga kamogawensis</name>
    <dbReference type="NCBI Taxonomy" id="373891"/>
    <lineage>
        <taxon>Bacteria</taxon>
        <taxon>Pseudomonadati</taxon>
        <taxon>Bacteroidota</taxon>
        <taxon>Cytophagia</taxon>
        <taxon>Cytophagales</taxon>
        <taxon>Flammeovirgaceae</taxon>
        <taxon>Flammeovirga</taxon>
    </lineage>
</organism>
<keyword evidence="6" id="KW-1185">Reference proteome</keyword>
<comment type="similarity">
    <text evidence="1">Belongs to the carbohydrate kinase PfkB family.</text>
</comment>
<dbReference type="PANTHER" id="PTHR43320">
    <property type="entry name" value="SUGAR KINASE"/>
    <property type="match status" value="1"/>
</dbReference>
<feature type="domain" description="Carbohydrate kinase PfkB" evidence="4">
    <location>
        <begin position="3"/>
        <end position="314"/>
    </location>
</feature>
<evidence type="ECO:0000313" key="5">
    <source>
        <dbReference type="EMBL" id="QWG10758.1"/>
    </source>
</evidence>
<keyword evidence="3 5" id="KW-0418">Kinase</keyword>
<keyword evidence="5" id="KW-0614">Plasmid</keyword>
<evidence type="ECO:0000259" key="4">
    <source>
        <dbReference type="Pfam" id="PF00294"/>
    </source>
</evidence>
<geneLocation type="plasmid" evidence="5 6">
    <name>p1</name>
</geneLocation>
<gene>
    <name evidence="5" type="ORF">KM029_26365</name>
</gene>
<evidence type="ECO:0000313" key="6">
    <source>
        <dbReference type="Proteomes" id="UP000682802"/>
    </source>
</evidence>
<reference evidence="5 6" key="1">
    <citation type="submission" date="2021-05" db="EMBL/GenBank/DDBJ databases">
        <title>Comparative genomic studies on the polysaccharide-degrading batcterial strains of the Flammeovirga genus.</title>
        <authorList>
            <person name="Zewei F."/>
            <person name="Zheng Z."/>
            <person name="Yu L."/>
            <person name="Ruyue G."/>
            <person name="Yanhong M."/>
            <person name="Yuanyuan C."/>
            <person name="Jingyan G."/>
            <person name="Wenjun H."/>
        </authorList>
    </citation>
    <scope>NUCLEOTIDE SEQUENCE [LARGE SCALE GENOMIC DNA]</scope>
    <source>
        <strain evidence="5 6">YS10</strain>
        <plasmid evidence="5 6">p1</plasmid>
    </source>
</reference>
<dbReference type="InterPro" id="IPR011611">
    <property type="entry name" value="PfkB_dom"/>
</dbReference>
<keyword evidence="2" id="KW-0808">Transferase</keyword>